<evidence type="ECO:0000256" key="1">
    <source>
        <dbReference type="SAM" id="MobiDB-lite"/>
    </source>
</evidence>
<feature type="region of interest" description="Disordered" evidence="1">
    <location>
        <begin position="1"/>
        <end position="147"/>
    </location>
</feature>
<protein>
    <submittedName>
        <fullName evidence="2">Uncharacterized protein</fullName>
    </submittedName>
</protein>
<accession>A0ABN3C2D6</accession>
<feature type="compositionally biased region" description="Basic and acidic residues" evidence="1">
    <location>
        <begin position="117"/>
        <end position="128"/>
    </location>
</feature>
<name>A0ABN3C2D6_9ACTN</name>
<reference evidence="2 3" key="1">
    <citation type="journal article" date="2019" name="Int. J. Syst. Evol. Microbiol.">
        <title>The Global Catalogue of Microorganisms (GCM) 10K type strain sequencing project: providing services to taxonomists for standard genome sequencing and annotation.</title>
        <authorList>
            <consortium name="The Broad Institute Genomics Platform"/>
            <consortium name="The Broad Institute Genome Sequencing Center for Infectious Disease"/>
            <person name="Wu L."/>
            <person name="Ma J."/>
        </authorList>
    </citation>
    <scope>NUCLEOTIDE SEQUENCE [LARGE SCALE GENOMIC DNA]</scope>
    <source>
        <strain evidence="2 3">JCM 14924</strain>
    </source>
</reference>
<proteinExistence type="predicted"/>
<feature type="compositionally biased region" description="Basic residues" evidence="1">
    <location>
        <begin position="69"/>
        <end position="81"/>
    </location>
</feature>
<evidence type="ECO:0000313" key="2">
    <source>
        <dbReference type="EMBL" id="GAA2203424.1"/>
    </source>
</evidence>
<dbReference type="EMBL" id="BAAAOQ010000028">
    <property type="protein sequence ID" value="GAA2203424.1"/>
    <property type="molecule type" value="Genomic_DNA"/>
</dbReference>
<organism evidence="2 3">
    <name type="scientific">Streptomyces bangladeshensis</name>
    <dbReference type="NCBI Taxonomy" id="295352"/>
    <lineage>
        <taxon>Bacteria</taxon>
        <taxon>Bacillati</taxon>
        <taxon>Actinomycetota</taxon>
        <taxon>Actinomycetes</taxon>
        <taxon>Kitasatosporales</taxon>
        <taxon>Streptomycetaceae</taxon>
        <taxon>Streptomyces</taxon>
    </lineage>
</organism>
<keyword evidence="3" id="KW-1185">Reference proteome</keyword>
<dbReference type="Proteomes" id="UP001501391">
    <property type="component" value="Unassembled WGS sequence"/>
</dbReference>
<comment type="caution">
    <text evidence="2">The sequence shown here is derived from an EMBL/GenBank/DDBJ whole genome shotgun (WGS) entry which is preliminary data.</text>
</comment>
<feature type="compositionally biased region" description="Low complexity" evidence="1">
    <location>
        <begin position="92"/>
        <end position="110"/>
    </location>
</feature>
<gene>
    <name evidence="2" type="ORF">GCM10009787_66410</name>
</gene>
<evidence type="ECO:0000313" key="3">
    <source>
        <dbReference type="Proteomes" id="UP001501391"/>
    </source>
</evidence>
<sequence length="147" mass="15687">MAGSGDARGRPAENCRQATGHTNKRRNPPAPLPGTGAALTPVLTERRAPRPLRPAGPFVMPAAGDPYRHARTYAHARKTHASPRPDTRLTLPAAAPASPCSGPASCRPRPGTSTGHPECDSPHRKFPDGRSNPSRFSLIKPARSRKR</sequence>